<evidence type="ECO:0000313" key="3">
    <source>
        <dbReference type="Proteomes" id="UP000034883"/>
    </source>
</evidence>
<dbReference type="OrthoDB" id="5510332at2"/>
<evidence type="ECO:0000313" key="2">
    <source>
        <dbReference type="EMBL" id="AKF05804.1"/>
    </source>
</evidence>
<dbReference type="KEGG" id="samy:DB32_002953"/>
<keyword evidence="3" id="KW-1185">Reference proteome</keyword>
<reference evidence="2 3" key="1">
    <citation type="submission" date="2015-03" db="EMBL/GenBank/DDBJ databases">
        <title>Genome assembly of Sandaracinus amylolyticus DSM 53668.</title>
        <authorList>
            <person name="Sharma G."/>
            <person name="Subramanian S."/>
        </authorList>
    </citation>
    <scope>NUCLEOTIDE SEQUENCE [LARGE SCALE GENOMIC DNA]</scope>
    <source>
        <strain evidence="2 3">DSM 53668</strain>
    </source>
</reference>
<evidence type="ECO:0000256" key="1">
    <source>
        <dbReference type="SAM" id="MobiDB-lite"/>
    </source>
</evidence>
<dbReference type="EMBL" id="CP011125">
    <property type="protein sequence ID" value="AKF05804.1"/>
    <property type="molecule type" value="Genomic_DNA"/>
</dbReference>
<protein>
    <submittedName>
        <fullName evidence="2">Uncharacterized protein</fullName>
    </submittedName>
</protein>
<proteinExistence type="predicted"/>
<organism evidence="2 3">
    <name type="scientific">Sandaracinus amylolyticus</name>
    <dbReference type="NCBI Taxonomy" id="927083"/>
    <lineage>
        <taxon>Bacteria</taxon>
        <taxon>Pseudomonadati</taxon>
        <taxon>Myxococcota</taxon>
        <taxon>Polyangia</taxon>
        <taxon>Polyangiales</taxon>
        <taxon>Sandaracinaceae</taxon>
        <taxon>Sandaracinus</taxon>
    </lineage>
</organism>
<gene>
    <name evidence="2" type="ORF">DB32_002953</name>
</gene>
<dbReference type="RefSeq" id="WP_053233034.1">
    <property type="nucleotide sequence ID" value="NZ_CP011125.1"/>
</dbReference>
<sequence>MLSVLSALAGCTDRGGGDPLSPFDAGSFDAGSTTTPDSGPRPDGGPRLDDVLVYAHSADTLFTFSPYTETVETVGRFTLAGGGNAPDMIDLAVNADGDVYTAGYDTLFQIDPETAVATPVGDFDVDGERFFALTFVAAGTLGAAETMIGATNAGAYYEIDVRDASAELLGTYPDEWLSSGDLVSIEGLGTYATLKREDEPTDVLARIDFLPSGESRVTVLGSTGYTQLFGLGYWGRVLYGFSNDGELVEIDRTTGEGHIATAATGTDEFWGAGVTTKVPFLE</sequence>
<feature type="region of interest" description="Disordered" evidence="1">
    <location>
        <begin position="19"/>
        <end position="47"/>
    </location>
</feature>
<dbReference type="Proteomes" id="UP000034883">
    <property type="component" value="Chromosome"/>
</dbReference>
<accession>A0A0F6SEU5</accession>
<dbReference type="AlphaFoldDB" id="A0A0F6SEU5"/>
<name>A0A0F6SEU5_9BACT</name>